<evidence type="ECO:0000259" key="8">
    <source>
        <dbReference type="PROSITE" id="PS50897"/>
    </source>
</evidence>
<organism evidence="11">
    <name type="scientific">Schizophyllum commune (strain H4-8 / FGSC 9210)</name>
    <name type="common">Split gill fungus</name>
    <dbReference type="NCBI Taxonomy" id="578458"/>
    <lineage>
        <taxon>Eukaryota</taxon>
        <taxon>Fungi</taxon>
        <taxon>Dikarya</taxon>
        <taxon>Basidiomycota</taxon>
        <taxon>Agaricomycotina</taxon>
        <taxon>Agaricomycetes</taxon>
        <taxon>Agaricomycetidae</taxon>
        <taxon>Agaricales</taxon>
        <taxon>Schizophyllaceae</taxon>
        <taxon>Schizophyllum</taxon>
    </lineage>
</organism>
<sequence>MAHKINEEGILLLEQPFARVPYENYRKIFRTSQKQIEREMGPVQTGVAKLAKDAEAGSLDSAQAMESIDAMIARVEGLKRKLADLHSTTGKPTQDVLRDRLQHLNALSSFQDTTDPDFDRWADTRLDRWLVDWALRTGRVNTARDIAKRKDIESLVDIDLFTEIRRIEGALQAHSCTEALAWCSENKVALRKIKSQLEFELRLQEFIELCRQRNTAQAIAYSRKHLIAWQDTHMPQIQHALALLAYAPGTQCGPYKRLYDPSRWDTLVRSFRNAVYALNTLSPEPLLHLALYTGLASLKLRACYVKHSKNPDCPVCDGGNSNDVPLAETRGLSKLAEEVPFSHHTNSTIVCRITGKIMDEDNPPMAFPSGQVYSRSALEEMAVDGGRVRSPETGEEVEFGQLRKVYIS</sequence>
<evidence type="ECO:0000259" key="9">
    <source>
        <dbReference type="PROSITE" id="PS51867"/>
    </source>
</evidence>
<protein>
    <recommendedName>
        <fullName evidence="12">CTLH domain-containing protein</fullName>
    </recommendedName>
</protein>
<feature type="domain" description="RING-Gid-type" evidence="9">
    <location>
        <begin position="313"/>
        <end position="393"/>
    </location>
</feature>
<dbReference type="InterPro" id="IPR024964">
    <property type="entry name" value="CTLH/CRA"/>
</dbReference>
<dbReference type="GO" id="GO:0005634">
    <property type="term" value="C:nucleus"/>
    <property type="evidence" value="ECO:0007669"/>
    <property type="project" value="TreeGrafter"/>
</dbReference>
<evidence type="ECO:0000313" key="11">
    <source>
        <dbReference type="Proteomes" id="UP000007431"/>
    </source>
</evidence>
<evidence type="ECO:0008006" key="12">
    <source>
        <dbReference type="Google" id="ProtNLM"/>
    </source>
</evidence>
<dbReference type="GeneID" id="9597313"/>
<dbReference type="OrthoDB" id="1933455at2759"/>
<reference evidence="10 11" key="1">
    <citation type="journal article" date="2010" name="Nat. Biotechnol.">
        <title>Genome sequence of the model mushroom Schizophyllum commune.</title>
        <authorList>
            <person name="Ohm R.A."/>
            <person name="de Jong J.F."/>
            <person name="Lugones L.G."/>
            <person name="Aerts A."/>
            <person name="Kothe E."/>
            <person name="Stajich J.E."/>
            <person name="de Vries R.P."/>
            <person name="Record E."/>
            <person name="Levasseur A."/>
            <person name="Baker S.E."/>
            <person name="Bartholomew K.A."/>
            <person name="Coutinho P.M."/>
            <person name="Erdmann S."/>
            <person name="Fowler T.J."/>
            <person name="Gathman A.C."/>
            <person name="Lombard V."/>
            <person name="Henrissat B."/>
            <person name="Knabe N."/>
            <person name="Kuees U."/>
            <person name="Lilly W.W."/>
            <person name="Lindquist E."/>
            <person name="Lucas S."/>
            <person name="Magnuson J.K."/>
            <person name="Piumi F."/>
            <person name="Raudaskoski M."/>
            <person name="Salamov A."/>
            <person name="Schmutz J."/>
            <person name="Schwarze F.W.M.R."/>
            <person name="vanKuyk P.A."/>
            <person name="Horton J.S."/>
            <person name="Grigoriev I.V."/>
            <person name="Woesten H.A.B."/>
        </authorList>
    </citation>
    <scope>NUCLEOTIDE SEQUENCE [LARGE SCALE GENOMIC DNA]</scope>
    <source>
        <strain evidence="11">H4-8 / FGSC 9210</strain>
    </source>
</reference>
<dbReference type="FunCoup" id="D8QHA9">
    <property type="interactions" value="444"/>
</dbReference>
<proteinExistence type="inferred from homology"/>
<dbReference type="GO" id="GO:0034657">
    <property type="term" value="C:GID complex"/>
    <property type="evidence" value="ECO:0007669"/>
    <property type="project" value="TreeGrafter"/>
</dbReference>
<keyword evidence="11" id="KW-1185">Reference proteome</keyword>
<comment type="similarity">
    <text evidence="2">Belongs to the FYV10 family.</text>
</comment>
<dbReference type="AlphaFoldDB" id="D8QHA9"/>
<dbReference type="KEGG" id="scm:SCHCO_02640734"/>
<dbReference type="EMBL" id="GL377312">
    <property type="protein sequence ID" value="EFI92909.1"/>
    <property type="molecule type" value="Genomic_DNA"/>
</dbReference>
<dbReference type="PANTHER" id="PTHR12170">
    <property type="entry name" value="MACROPHAGE ERYTHROBLAST ATTACHER-RELATED"/>
    <property type="match status" value="1"/>
</dbReference>
<comment type="subcellular location">
    <subcellularLocation>
        <location evidence="1">Cytoplasm</location>
    </subcellularLocation>
</comment>
<feature type="zinc finger region" description="RING-Gid-type" evidence="7">
    <location>
        <begin position="313"/>
        <end position="393"/>
    </location>
</feature>
<dbReference type="GO" id="GO:0061630">
    <property type="term" value="F:ubiquitin protein ligase activity"/>
    <property type="evidence" value="ECO:0007669"/>
    <property type="project" value="InterPro"/>
</dbReference>
<dbReference type="eggNOG" id="KOG0396">
    <property type="taxonomic scope" value="Eukaryota"/>
</dbReference>
<dbReference type="PROSITE" id="PS51867">
    <property type="entry name" value="ZF_RING_GID"/>
    <property type="match status" value="1"/>
</dbReference>
<dbReference type="GO" id="GO:0005737">
    <property type="term" value="C:cytoplasm"/>
    <property type="evidence" value="ECO:0007669"/>
    <property type="project" value="UniProtKB-SubCell"/>
</dbReference>
<evidence type="ECO:0000256" key="3">
    <source>
        <dbReference type="ARBA" id="ARBA00022490"/>
    </source>
</evidence>
<dbReference type="InterPro" id="IPR013144">
    <property type="entry name" value="CRA_dom"/>
</dbReference>
<dbReference type="PANTHER" id="PTHR12170:SF2">
    <property type="entry name" value="E3 UBIQUITIN-PROTEIN TRANSFERASE MAEA"/>
    <property type="match status" value="1"/>
</dbReference>
<dbReference type="PROSITE" id="PS50897">
    <property type="entry name" value="CTLH"/>
    <property type="match status" value="1"/>
</dbReference>
<accession>D8QHA9</accession>
<dbReference type="InterPro" id="IPR044063">
    <property type="entry name" value="ZF_RING_GID"/>
</dbReference>
<keyword evidence="3" id="KW-0963">Cytoplasm</keyword>
<dbReference type="HOGENOM" id="CLU_027445_2_0_1"/>
<dbReference type="Pfam" id="PF10607">
    <property type="entry name" value="CTLH"/>
    <property type="match status" value="1"/>
</dbReference>
<evidence type="ECO:0000256" key="2">
    <source>
        <dbReference type="ARBA" id="ARBA00010615"/>
    </source>
</evidence>
<keyword evidence="6" id="KW-0862">Zinc</keyword>
<dbReference type="CDD" id="cd16659">
    <property type="entry name" value="RING-Ubox_Emp"/>
    <property type="match status" value="1"/>
</dbReference>
<dbReference type="SMART" id="SM00668">
    <property type="entry name" value="CTLH"/>
    <property type="match status" value="1"/>
</dbReference>
<keyword evidence="5 7" id="KW-0863">Zinc-finger</keyword>
<dbReference type="STRING" id="578458.D8QHA9"/>
<dbReference type="GO" id="GO:0043161">
    <property type="term" value="P:proteasome-mediated ubiquitin-dependent protein catabolic process"/>
    <property type="evidence" value="ECO:0007669"/>
    <property type="project" value="InterPro"/>
</dbReference>
<dbReference type="GO" id="GO:0008270">
    <property type="term" value="F:zinc ion binding"/>
    <property type="evidence" value="ECO:0007669"/>
    <property type="project" value="UniProtKB-KW"/>
</dbReference>
<dbReference type="InterPro" id="IPR045098">
    <property type="entry name" value="Fyv10_fam"/>
</dbReference>
<evidence type="ECO:0000256" key="7">
    <source>
        <dbReference type="PROSITE-ProRule" id="PRU01215"/>
    </source>
</evidence>
<dbReference type="VEuPathDB" id="FungiDB:SCHCODRAFT_02640734"/>
<evidence type="ECO:0000313" key="10">
    <source>
        <dbReference type="EMBL" id="EFI92909.1"/>
    </source>
</evidence>
<evidence type="ECO:0000256" key="6">
    <source>
        <dbReference type="ARBA" id="ARBA00022833"/>
    </source>
</evidence>
<dbReference type="OMA" id="ANHETAR"/>
<dbReference type="Proteomes" id="UP000007431">
    <property type="component" value="Unassembled WGS sequence"/>
</dbReference>
<evidence type="ECO:0000256" key="4">
    <source>
        <dbReference type="ARBA" id="ARBA00022723"/>
    </source>
</evidence>
<evidence type="ECO:0000256" key="5">
    <source>
        <dbReference type="ARBA" id="ARBA00022771"/>
    </source>
</evidence>
<evidence type="ECO:0000256" key="1">
    <source>
        <dbReference type="ARBA" id="ARBA00004496"/>
    </source>
</evidence>
<keyword evidence="4" id="KW-0479">Metal-binding</keyword>
<name>D8QHA9_SCHCM</name>
<dbReference type="InParanoid" id="D8QHA9"/>
<dbReference type="SMART" id="SM00757">
    <property type="entry name" value="CRA"/>
    <property type="match status" value="1"/>
</dbReference>
<dbReference type="InterPro" id="IPR006595">
    <property type="entry name" value="CTLH_C"/>
</dbReference>
<gene>
    <name evidence="10" type="ORF">SCHCODRAFT_70617</name>
</gene>
<feature type="domain" description="CTLH" evidence="8">
    <location>
        <begin position="161"/>
        <end position="217"/>
    </location>
</feature>